<name>Q95US4_DICDI</name>
<gene>
    <name evidence="3" type="primary">gp130</name>
    <name evidence="3" type="ORF">DDB_G0279921</name>
</gene>
<sequence>MKKNYLFLLIIFFTFILKCNSQTKPLPSDQMEMAKDLYYQIYQKNTTDPCLDNNMFTCKLINDGVNTGIYTITQLGLKKNNDTLSIITNANFSVFKNATYILIGDGIILDSSLFNTLPNFYNKASIYIYNESIPIPNDIIIPINLNQVTFTFINVPIPSNIFSGSIEVFNILGIGYGFSLPSLLPENVALKRFSTFLGYYSPFPSNAGSALKSLTSLRLSFNNDITEIGYKNYSFPTFQPFNKLQTLYITFINFGDDSNSQLWNFEQSITNLTTLNDFHITGKGFILNPSFKYTDFSNLPETFFIYFSNGCDLISNCISKPCLKLPKKSGISVIGCDFNIKNIDFTNVTYMKMQNNDFEQELPTNEGGDSSNINYSTTRLDFQDNVLIGSIPEGYCQFYKSKYPTLSYNELTGEIPTCFSCMGANYTITKNLLPNQFTDFNEKSLPTNCETFNFSLDYNKIVKTDGSTIITIKGKDFGWDFSLPSGNNDNVTLLITIPNNEITLSIPKGEGSNKTFIANFGYQFKFSQTFTYSYEIPVITSYSFGNDSKFYLNGNGFSFINNNSITLNGVSYKFTIATADEQPSGNGYSSSISFIDDGGEINNPIDSMLIGDEFNVSINVGNQVSNIVTFYLYKSISISSLSNNKLNISGSSSLVTVTFDGEFGTTNSKIVFVSINGIQCIVKSVTPQSLTISSYPSVPSVGKYQISINVGGLIFTDQIEYIKTPTTTNTTSSEENGHDGSFGSLSSQPISLLSLIILSIISLITLPK</sequence>
<evidence type="ECO:0000313" key="3">
    <source>
        <dbReference type="EMBL" id="EAL67432.1"/>
    </source>
</evidence>
<protein>
    <submittedName>
        <fullName evidence="2 3">Glycoprotein 130</fullName>
    </submittedName>
</protein>
<evidence type="ECO:0000256" key="1">
    <source>
        <dbReference type="SAM" id="SignalP"/>
    </source>
</evidence>
<accession>Q54W17</accession>
<reference evidence="2" key="1">
    <citation type="submission" date="2001-06" db="EMBL/GenBank/DDBJ databases">
        <title>Dictyostelium discoideum glycoprotein gp130 is lipid anchored and associated with plasma membrane rafts.</title>
        <authorList>
            <person name="LaRosa P.C."/>
            <person name="Chia C.P."/>
        </authorList>
    </citation>
    <scope>NUCLEOTIDE SEQUENCE</scope>
    <source>
        <strain evidence="2">AX-2</strain>
    </source>
</reference>
<dbReference type="GO" id="GO:0006907">
    <property type="term" value="P:pinocytosis"/>
    <property type="evidence" value="ECO:0000315"/>
    <property type="project" value="dictyBase"/>
</dbReference>
<dbReference type="PaxDb" id="44689-DDB0214937"/>
<reference evidence="3 4" key="2">
    <citation type="journal article" date="2005" name="Nature">
        <title>The genome of the social amoeba Dictyostelium discoideum.</title>
        <authorList>
            <consortium name="The Dictyostelium discoideum Sequencing Consortium"/>
            <person name="Eichinger L."/>
            <person name="Pachebat J.A."/>
            <person name="Glockner G."/>
            <person name="Rajandream M.A."/>
            <person name="Sucgang R."/>
            <person name="Berriman M."/>
            <person name="Song J."/>
            <person name="Olsen R."/>
            <person name="Szafranski K."/>
            <person name="Xu Q."/>
            <person name="Tunggal B."/>
            <person name="Kummerfeld S."/>
            <person name="Madera M."/>
            <person name="Konfortov B.A."/>
            <person name="Rivero F."/>
            <person name="Bankier A.T."/>
            <person name="Lehmann R."/>
            <person name="Hamlin N."/>
            <person name="Davies R."/>
            <person name="Gaudet P."/>
            <person name="Fey P."/>
            <person name="Pilcher K."/>
            <person name="Chen G."/>
            <person name="Saunders D."/>
            <person name="Sodergren E."/>
            <person name="Davis P."/>
            <person name="Kerhornou A."/>
            <person name="Nie X."/>
            <person name="Hall N."/>
            <person name="Anjard C."/>
            <person name="Hemphill L."/>
            <person name="Bason N."/>
            <person name="Farbrother P."/>
            <person name="Desany B."/>
            <person name="Just E."/>
            <person name="Morio T."/>
            <person name="Rost R."/>
            <person name="Churcher C."/>
            <person name="Cooper J."/>
            <person name="Haydock S."/>
            <person name="van Driessche N."/>
            <person name="Cronin A."/>
            <person name="Goodhead I."/>
            <person name="Muzny D."/>
            <person name="Mourier T."/>
            <person name="Pain A."/>
            <person name="Lu M."/>
            <person name="Harper D."/>
            <person name="Lindsay R."/>
            <person name="Hauser H."/>
            <person name="James K."/>
            <person name="Quiles M."/>
            <person name="Madan Babu M."/>
            <person name="Saito T."/>
            <person name="Buchrieser C."/>
            <person name="Wardroper A."/>
            <person name="Felder M."/>
            <person name="Thangavelu M."/>
            <person name="Johnson D."/>
            <person name="Knights A."/>
            <person name="Loulseged H."/>
            <person name="Mungall K."/>
            <person name="Oliver K."/>
            <person name="Price C."/>
            <person name="Quail M.A."/>
            <person name="Urushihara H."/>
            <person name="Hernandez J."/>
            <person name="Rabbinowitsch E."/>
            <person name="Steffen D."/>
            <person name="Sanders M."/>
            <person name="Ma J."/>
            <person name="Kohara Y."/>
            <person name="Sharp S."/>
            <person name="Simmonds M."/>
            <person name="Spiegler S."/>
            <person name="Tivey A."/>
            <person name="Sugano S."/>
            <person name="White B."/>
            <person name="Walker D."/>
            <person name="Woodward J."/>
            <person name="Winckler T."/>
            <person name="Tanaka Y."/>
            <person name="Shaulsky G."/>
            <person name="Schleicher M."/>
            <person name="Weinstock G."/>
            <person name="Rosenthal A."/>
            <person name="Cox E.C."/>
            <person name="Chisholm R.L."/>
            <person name="Gibbs R."/>
            <person name="Loomis W.F."/>
            <person name="Platzer M."/>
            <person name="Kay R.R."/>
            <person name="Williams J."/>
            <person name="Dear P.H."/>
            <person name="Noegel A.A."/>
            <person name="Barrell B."/>
            <person name="Kuspa A."/>
        </authorList>
    </citation>
    <scope>NUCLEOTIDE SEQUENCE [LARGE SCALE GENOMIC DNA]</scope>
    <source>
        <strain evidence="3 4">AX4</strain>
    </source>
</reference>
<dbReference type="SUPFAM" id="SSF52047">
    <property type="entry name" value="RNI-like"/>
    <property type="match status" value="1"/>
</dbReference>
<organism evidence="2">
    <name type="scientific">Dictyostelium discoideum</name>
    <name type="common">Social amoeba</name>
    <dbReference type="NCBI Taxonomy" id="44689"/>
    <lineage>
        <taxon>Eukaryota</taxon>
        <taxon>Amoebozoa</taxon>
        <taxon>Evosea</taxon>
        <taxon>Eumycetozoa</taxon>
        <taxon>Dictyostelia</taxon>
        <taxon>Dictyosteliales</taxon>
        <taxon>Dictyosteliaceae</taxon>
        <taxon>Dictyostelium</taxon>
    </lineage>
</organism>
<feature type="chain" id="PRO_5011428822" evidence="1">
    <location>
        <begin position="22"/>
        <end position="768"/>
    </location>
</feature>
<dbReference type="STRING" id="44689.Q95US4"/>
<dbReference type="FunCoup" id="Q95US4">
    <property type="interactions" value="325"/>
</dbReference>
<dbReference type="Gene3D" id="3.80.10.10">
    <property type="entry name" value="Ribonuclease Inhibitor"/>
    <property type="match status" value="2"/>
</dbReference>
<proteinExistence type="predicted"/>
<dbReference type="dictyBase" id="DDB_G0279921">
    <property type="gene designation" value="gp130"/>
</dbReference>
<dbReference type="PANTHER" id="PTHR31093">
    <property type="entry name" value="CELL SURFACE GLYCOPROTEIN GP138-RELATED-RELATED"/>
    <property type="match status" value="1"/>
</dbReference>
<dbReference type="AlphaFoldDB" id="Q95US4"/>
<keyword evidence="1" id="KW-0732">Signal</keyword>
<dbReference type="Proteomes" id="UP000002195">
    <property type="component" value="Unassembled WGS sequence"/>
</dbReference>
<dbReference type="PANTHER" id="PTHR31093:SF4">
    <property type="entry name" value="CELL SURFACE GLYCOPROTEIN-RELATED"/>
    <property type="match status" value="1"/>
</dbReference>
<dbReference type="EMBL" id="AY038935">
    <property type="protein sequence ID" value="AAK69771.1"/>
    <property type="molecule type" value="Genomic_DNA"/>
</dbReference>
<dbReference type="RefSeq" id="XP_641433.1">
    <property type="nucleotide sequence ID" value="XM_636341.1"/>
</dbReference>
<keyword evidence="4" id="KW-1185">Reference proteome</keyword>
<dbReference type="InterPro" id="IPR032675">
    <property type="entry name" value="LRR_dom_sf"/>
</dbReference>
<dbReference type="OMA" id="QICATHT"/>
<evidence type="ECO:0000313" key="2">
    <source>
        <dbReference type="EMBL" id="AAK69771.1"/>
    </source>
</evidence>
<accession>Q95US4</accession>
<dbReference type="GO" id="GO:0045335">
    <property type="term" value="C:phagocytic vesicle"/>
    <property type="evidence" value="ECO:0000314"/>
    <property type="project" value="dictyBase"/>
</dbReference>
<dbReference type="GO" id="GO:0005886">
    <property type="term" value="C:plasma membrane"/>
    <property type="evidence" value="ECO:0000314"/>
    <property type="project" value="dictyBase"/>
</dbReference>
<dbReference type="EMBL" id="AAFI02000035">
    <property type="protein sequence ID" value="EAL67432.1"/>
    <property type="molecule type" value="Genomic_DNA"/>
</dbReference>
<dbReference type="VEuPathDB" id="AmoebaDB:DDB_G0279921"/>
<dbReference type="GO" id="GO:0016020">
    <property type="term" value="C:membrane"/>
    <property type="evidence" value="ECO:0000314"/>
    <property type="project" value="dictyBase"/>
</dbReference>
<feature type="signal peptide" evidence="1">
    <location>
        <begin position="1"/>
        <end position="21"/>
    </location>
</feature>
<dbReference type="InterPro" id="IPR053133">
    <property type="entry name" value="Sexual_fusion_gp"/>
</dbReference>
<reference evidence="3" key="3">
    <citation type="submission" date="2009-08" db="EMBL/GenBank/DDBJ databases">
        <authorList>
            <consortium name="The Dictyostelium discoideum Sequencing Consortium"/>
            <person name="Eichinger L."/>
            <person name="Pachebat J.A."/>
            <person name="Gloeckner G."/>
            <person name="Rajandream M.-A."/>
            <person name="Sucgang R."/>
            <person name="Song J."/>
            <person name="Cox E.C."/>
            <person name="Tunggal B."/>
            <person name="Szafranski K."/>
            <person name="Konfortov B.A."/>
            <person name="Farbrother P."/>
            <person name="Bankier A.T."/>
            <person name="Lehmann R."/>
            <person name="Hamlin N."/>
            <person name="Xu Q."/>
            <person name="Davies R."/>
            <person name="Gaudet P."/>
            <person name="Fey P."/>
            <person name="Pilcher K."/>
            <person name="Chen G."/>
            <person name="Saunders D."/>
            <person name="Sodergren E."/>
            <person name="Davis P."/>
            <person name="Nie X."/>
            <person name="Kerhornou A."/>
            <person name="Hemphill L."/>
            <person name="Bason N."/>
            <person name="Berriman M."/>
            <person name="Desany B."/>
            <person name="Churcher C."/>
            <person name="Cooper J."/>
            <person name="van Driessche N."/>
            <person name="Cronin A."/>
            <person name="Goodhead I."/>
            <person name="Muzny D."/>
            <person name="Hall N."/>
            <person name="Harper D."/>
            <person name="Lindsay R."/>
            <person name="Hauser H."/>
            <person name="James K."/>
            <person name="Quiles M."/>
            <person name="Buchrieser C."/>
            <person name="Wardroper A."/>
            <person name="Thangavelu M."/>
            <person name="Johnson D."/>
            <person name="Knights A."/>
            <person name="Loulseged H."/>
            <person name="Mungall K."/>
            <person name="Price C."/>
            <person name="Ma J."/>
            <person name="Quail M."/>
            <person name="Hernandez J."/>
            <person name="Rabbinowitsch E."/>
            <person name="Steffen D."/>
            <person name="Sanders M."/>
            <person name="Weinstock G."/>
            <person name="Sharp S."/>
            <person name="Just E."/>
            <person name="Shaulsky G."/>
            <person name="Simmonds M."/>
            <person name="Tivey A."/>
            <person name="White B."/>
            <person name="Walker D."/>
            <person name="Woodward J."/>
            <person name="Winckler T."/>
            <person name="Schleicher M."/>
            <person name="Rosenthal A."/>
            <person name="Rivero F."/>
            <person name="Chisholm R.L."/>
            <person name="Gibbs R."/>
            <person name="Loomis W.F."/>
            <person name="Platzer M."/>
            <person name="Kay R.R."/>
            <person name="Williams J."/>
            <person name="Dear P.H."/>
            <person name="Noegel A.A."/>
            <person name="Barrell B."/>
            <person name="Kuspa A."/>
        </authorList>
    </citation>
    <scope>NUCLEOTIDE SEQUENCE</scope>
    <source>
        <strain evidence="3">AX4</strain>
    </source>
</reference>
<dbReference type="HOGENOM" id="CLU_022518_0_0_1"/>
<dbReference type="GeneID" id="8622318"/>
<dbReference type="SMR" id="Q95US4"/>
<dbReference type="KEGG" id="ddi:DDB_G0279921"/>
<evidence type="ECO:0000313" key="4">
    <source>
        <dbReference type="Proteomes" id="UP000002195"/>
    </source>
</evidence>